<dbReference type="InterPro" id="IPR011545">
    <property type="entry name" value="DEAD/DEAH_box_helicase_dom"/>
</dbReference>
<evidence type="ECO:0000313" key="13">
    <source>
        <dbReference type="Proteomes" id="UP000324252"/>
    </source>
</evidence>
<dbReference type="InterPro" id="IPR050547">
    <property type="entry name" value="DEAD_box_RNA_helicases"/>
</dbReference>
<dbReference type="GO" id="GO:0051607">
    <property type="term" value="P:defense response to virus"/>
    <property type="evidence" value="ECO:0007669"/>
    <property type="project" value="UniProtKB-KW"/>
</dbReference>
<dbReference type="InterPro" id="IPR054712">
    <property type="entry name" value="Cas3-like_dom"/>
</dbReference>
<evidence type="ECO:0000256" key="7">
    <source>
        <dbReference type="ARBA" id="ARBA00022806"/>
    </source>
</evidence>
<dbReference type="InterPro" id="IPR001650">
    <property type="entry name" value="Helicase_C-like"/>
</dbReference>
<dbReference type="PROSITE" id="PS51192">
    <property type="entry name" value="HELICASE_ATP_BIND_1"/>
    <property type="match status" value="1"/>
</dbReference>
<evidence type="ECO:0000256" key="6">
    <source>
        <dbReference type="ARBA" id="ARBA00022801"/>
    </source>
</evidence>
<dbReference type="SMART" id="SM00487">
    <property type="entry name" value="DEXDc"/>
    <property type="match status" value="1"/>
</dbReference>
<keyword evidence="9" id="KW-0051">Antiviral defense</keyword>
<dbReference type="Gene3D" id="3.40.50.300">
    <property type="entry name" value="P-loop containing nucleotide triphosphate hydrolases"/>
    <property type="match status" value="2"/>
</dbReference>
<evidence type="ECO:0000313" key="12">
    <source>
        <dbReference type="EMBL" id="SHK71606.1"/>
    </source>
</evidence>
<evidence type="ECO:0000259" key="10">
    <source>
        <dbReference type="PROSITE" id="PS51192"/>
    </source>
</evidence>
<dbReference type="InterPro" id="IPR014001">
    <property type="entry name" value="Helicase_ATP-bd"/>
</dbReference>
<dbReference type="NCBIfam" id="TIGR01596">
    <property type="entry name" value="cas3_HD"/>
    <property type="match status" value="1"/>
</dbReference>
<protein>
    <submittedName>
        <fullName evidence="12">CRISPR-associated helicase, Cas3 family</fullName>
    </submittedName>
</protein>
<dbReference type="InterPro" id="IPR006483">
    <property type="entry name" value="CRISPR-assoc_Cas3_HD"/>
</dbReference>
<dbReference type="PANTHER" id="PTHR47963">
    <property type="entry name" value="DEAD-BOX ATP-DEPENDENT RNA HELICASE 47, MITOCHONDRIAL"/>
    <property type="match status" value="1"/>
</dbReference>
<accession>A0A1H0L2C9</accession>
<dbReference type="GO" id="GO:0003724">
    <property type="term" value="F:RNA helicase activity"/>
    <property type="evidence" value="ECO:0007669"/>
    <property type="project" value="TreeGrafter"/>
</dbReference>
<keyword evidence="8" id="KW-0067">ATP-binding</keyword>
<dbReference type="AlphaFoldDB" id="A0A1H0L2C9"/>
<keyword evidence="3" id="KW-0540">Nuclease</keyword>
<organism evidence="12 13">
    <name type="scientific">Lutimaribacter pacificus</name>
    <dbReference type="NCBI Taxonomy" id="391948"/>
    <lineage>
        <taxon>Bacteria</taxon>
        <taxon>Pseudomonadati</taxon>
        <taxon>Pseudomonadota</taxon>
        <taxon>Alphaproteobacteria</taxon>
        <taxon>Rhodobacterales</taxon>
        <taxon>Roseobacteraceae</taxon>
        <taxon>Lutimaribacter</taxon>
    </lineage>
</organism>
<comment type="similarity">
    <text evidence="1">In the N-terminal section; belongs to the CRISPR-associated nuclease Cas3-HD family.</text>
</comment>
<dbReference type="Gene3D" id="1.10.3210.30">
    <property type="match status" value="1"/>
</dbReference>
<comment type="similarity">
    <text evidence="2">In the central section; belongs to the CRISPR-associated helicase Cas3 family.</text>
</comment>
<keyword evidence="5" id="KW-0547">Nucleotide-binding</keyword>
<reference evidence="12 13" key="1">
    <citation type="submission" date="2016-11" db="EMBL/GenBank/DDBJ databases">
        <authorList>
            <person name="Varghese N."/>
            <person name="Submissions S."/>
        </authorList>
    </citation>
    <scope>NUCLEOTIDE SEQUENCE [LARGE SCALE GENOMIC DNA]</scope>
    <source>
        <strain evidence="12 13">DSM 29620</strain>
    </source>
</reference>
<dbReference type="SMART" id="SM00490">
    <property type="entry name" value="HELICc"/>
    <property type="match status" value="1"/>
</dbReference>
<dbReference type="NCBIfam" id="TIGR01587">
    <property type="entry name" value="cas3_core"/>
    <property type="match status" value="1"/>
</dbReference>
<dbReference type="Proteomes" id="UP000324252">
    <property type="component" value="Unassembled WGS sequence"/>
</dbReference>
<keyword evidence="6" id="KW-0378">Hydrolase</keyword>
<evidence type="ECO:0000256" key="2">
    <source>
        <dbReference type="ARBA" id="ARBA00009046"/>
    </source>
</evidence>
<dbReference type="GO" id="GO:0005524">
    <property type="term" value="F:ATP binding"/>
    <property type="evidence" value="ECO:0007669"/>
    <property type="project" value="UniProtKB-KW"/>
</dbReference>
<dbReference type="SUPFAM" id="SSF52540">
    <property type="entry name" value="P-loop containing nucleoside triphosphate hydrolases"/>
    <property type="match status" value="1"/>
</dbReference>
<dbReference type="Pfam" id="PF00270">
    <property type="entry name" value="DEAD"/>
    <property type="match status" value="1"/>
</dbReference>
<evidence type="ECO:0000256" key="4">
    <source>
        <dbReference type="ARBA" id="ARBA00022723"/>
    </source>
</evidence>
<evidence type="ECO:0000256" key="8">
    <source>
        <dbReference type="ARBA" id="ARBA00022840"/>
    </source>
</evidence>
<name>A0A1H0L2C9_9RHOB</name>
<dbReference type="GO" id="GO:0003723">
    <property type="term" value="F:RNA binding"/>
    <property type="evidence" value="ECO:0007669"/>
    <property type="project" value="TreeGrafter"/>
</dbReference>
<keyword evidence="7" id="KW-0347">Helicase</keyword>
<dbReference type="PROSITE" id="PS51643">
    <property type="entry name" value="HD_CAS3"/>
    <property type="match status" value="1"/>
</dbReference>
<gene>
    <name evidence="12" type="ORF">SAMN05444142_10877</name>
</gene>
<keyword evidence="13" id="KW-1185">Reference proteome</keyword>
<dbReference type="EMBL" id="FQZZ01000008">
    <property type="protein sequence ID" value="SHK71606.1"/>
    <property type="molecule type" value="Genomic_DNA"/>
</dbReference>
<evidence type="ECO:0000256" key="3">
    <source>
        <dbReference type="ARBA" id="ARBA00022722"/>
    </source>
</evidence>
<dbReference type="PANTHER" id="PTHR47963:SF9">
    <property type="entry name" value="CRISPR-ASSOCIATED ENDONUCLEASE_HELICASE CAS3"/>
    <property type="match status" value="1"/>
</dbReference>
<dbReference type="GO" id="GO:0004518">
    <property type="term" value="F:nuclease activity"/>
    <property type="evidence" value="ECO:0007669"/>
    <property type="project" value="UniProtKB-KW"/>
</dbReference>
<dbReference type="Pfam" id="PF18019">
    <property type="entry name" value="Cas3_HD"/>
    <property type="match status" value="1"/>
</dbReference>
<dbReference type="GO" id="GO:0046872">
    <property type="term" value="F:metal ion binding"/>
    <property type="evidence" value="ECO:0007669"/>
    <property type="project" value="UniProtKB-KW"/>
</dbReference>
<evidence type="ECO:0000256" key="1">
    <source>
        <dbReference type="ARBA" id="ARBA00006847"/>
    </source>
</evidence>
<evidence type="ECO:0000256" key="5">
    <source>
        <dbReference type="ARBA" id="ARBA00022741"/>
    </source>
</evidence>
<evidence type="ECO:0000256" key="9">
    <source>
        <dbReference type="ARBA" id="ARBA00023118"/>
    </source>
</evidence>
<evidence type="ECO:0000259" key="11">
    <source>
        <dbReference type="PROSITE" id="PS51643"/>
    </source>
</evidence>
<sequence>MGVLDWPGKSAPEGGIEHPAFYHMIDVGAVAECLLAPLDLPAERKALYALAAALHDLGKISASFRDMLREGKRQGAGRHWEVTEVWLRDFDDLLSGIAGDVFDRRDFYAAIAGHHGRPPIQEEFGKMRVAAGKEAQADAREATEALMSLWPGARFDLPWEEVAAQTWWLPGLIAVADWLGSNPVFFPPVAAGPDAEGYLGQARAKAARTVRLAGLDLPDLSQIPVIPDDWTLRPMQLAAQDIALPEGPALALIEDETGSGKTEAALILAQRMMQAGKGRGLFFALPTMATANAMFDRAADLVGRLYDGAPSLALAHGRAGMSARFRELIRAPRGPAQPACTDWLADDRRRALLANVGVGTVDQALLSALPVRHAMLRHFALSRKILIVDEVHEMGDPYMAEELCHLLRLHRRMGGSAILMTATMPVDLRAKLCDAFGCAPPESRAYPALTVAGHAQVTDVASVNTRGPVRVARLPAPEAALDLLQDSVAQGAAALWVRNAVDDAIEAVRMLRARGVRADLLHARFALCDRMRHERNVLETYGKDRRDRPGRVLVATQVVESSLDLDFDVMVSDLAPIPALVQRAGRLWRHMDRRPAAHRPCSAPLLHVVSPDPGQVSDPLWLRHVLDRGAFTYPLDQQWRAARALFSAGQIDAPAGLRDLIEEGLSGGDLPEPLKRAEADRIGQGFARTDHARQNLIDLTASYRQIKGFADDADFPTRLGVEQHVLVLARGTEHGLLPLDADAWTVDSRQRSEISAAARRVNALPLPDQTAPEIMAAKKDWPDWMQARLTMCPVAADGTICEGLSYDREIGLIFGLS</sequence>
<dbReference type="CDD" id="cd09641">
    <property type="entry name" value="Cas3''_I"/>
    <property type="match status" value="1"/>
</dbReference>
<dbReference type="InterPro" id="IPR027417">
    <property type="entry name" value="P-loop_NTPase"/>
</dbReference>
<keyword evidence="4" id="KW-0479">Metal-binding</keyword>
<dbReference type="InterPro" id="IPR038257">
    <property type="entry name" value="CRISPR-assoc_Cas3_HD_sf"/>
</dbReference>
<dbReference type="InterPro" id="IPR006474">
    <property type="entry name" value="Helicase_Cas3_CRISPR-ass_core"/>
</dbReference>
<feature type="domain" description="HD Cas3-type" evidence="11">
    <location>
        <begin position="13"/>
        <end position="179"/>
    </location>
</feature>
<feature type="domain" description="Helicase ATP-binding" evidence="10">
    <location>
        <begin position="242"/>
        <end position="442"/>
    </location>
</feature>
<dbReference type="Pfam" id="PF22590">
    <property type="entry name" value="Cas3-like_C_2"/>
    <property type="match status" value="1"/>
</dbReference>
<proteinExistence type="inferred from homology"/>
<dbReference type="GO" id="GO:0016787">
    <property type="term" value="F:hydrolase activity"/>
    <property type="evidence" value="ECO:0007669"/>
    <property type="project" value="UniProtKB-KW"/>
</dbReference>